<evidence type="ECO:0000256" key="4">
    <source>
        <dbReference type="ARBA" id="ARBA00023002"/>
    </source>
</evidence>
<evidence type="ECO:0000256" key="5">
    <source>
        <dbReference type="ARBA" id="ARBA00023033"/>
    </source>
</evidence>
<proteinExistence type="predicted"/>
<dbReference type="SUPFAM" id="SSF51905">
    <property type="entry name" value="FAD/NAD(P)-binding domain"/>
    <property type="match status" value="1"/>
</dbReference>
<reference evidence="8 9" key="1">
    <citation type="submission" date="2016-03" db="EMBL/GenBank/DDBJ databases">
        <title>Comparative genomics of Pseudogymnoascus destructans, the fungus causing white-nose syndrome of bats.</title>
        <authorList>
            <person name="Palmer J.M."/>
            <person name="Drees K.P."/>
            <person name="Foster J.T."/>
            <person name="Lindner D.L."/>
        </authorList>
    </citation>
    <scope>NUCLEOTIDE SEQUENCE [LARGE SCALE GENOMIC DNA]</scope>
    <source>
        <strain evidence="8 9">UAMH 10579</strain>
    </source>
</reference>
<evidence type="ECO:0000313" key="9">
    <source>
        <dbReference type="Proteomes" id="UP000091956"/>
    </source>
</evidence>
<dbReference type="InterPro" id="IPR036188">
    <property type="entry name" value="FAD/NAD-bd_sf"/>
</dbReference>
<dbReference type="RefSeq" id="XP_059319566.1">
    <property type="nucleotide sequence ID" value="XM_059463896.1"/>
</dbReference>
<evidence type="ECO:0000313" key="8">
    <source>
        <dbReference type="EMBL" id="OBT95185.2"/>
    </source>
</evidence>
<feature type="transmembrane region" description="Helical" evidence="7">
    <location>
        <begin position="12"/>
        <end position="31"/>
    </location>
</feature>
<evidence type="ECO:0000256" key="3">
    <source>
        <dbReference type="ARBA" id="ARBA00022827"/>
    </source>
</evidence>
<dbReference type="EMBL" id="KV460237">
    <property type="protein sequence ID" value="OBT95185.2"/>
    <property type="molecule type" value="Genomic_DNA"/>
</dbReference>
<gene>
    <name evidence="8" type="ORF">VE01_07619</name>
</gene>
<keyword evidence="9" id="KW-1185">Reference proteome</keyword>
<feature type="region of interest" description="Disordered" evidence="6">
    <location>
        <begin position="285"/>
        <end position="352"/>
    </location>
</feature>
<protein>
    <recommendedName>
        <fullName evidence="10">FAD-binding domain-containing protein</fullName>
    </recommendedName>
</protein>
<comment type="cofactor">
    <cofactor evidence="1">
        <name>FAD</name>
        <dbReference type="ChEBI" id="CHEBI:57692"/>
    </cofactor>
</comment>
<dbReference type="PANTHER" id="PTHR47178:SF5">
    <property type="entry name" value="FAD-BINDING DOMAIN-CONTAINING PROTEIN"/>
    <property type="match status" value="1"/>
</dbReference>
<evidence type="ECO:0000256" key="1">
    <source>
        <dbReference type="ARBA" id="ARBA00001974"/>
    </source>
</evidence>
<evidence type="ECO:0008006" key="10">
    <source>
        <dbReference type="Google" id="ProtNLM"/>
    </source>
</evidence>
<accession>A0A1B8GH86</accession>
<keyword evidence="3" id="KW-0274">FAD</keyword>
<sequence>MSGSTSKVVDPLKVIIIGAGIGGLALAQMLISAPKIQVTLYERNFSIDDGVVGFRVMLSGSTLLMLKRKLSSEVWASLTLGIGVQPEGGEKIEFLKGNGDKLFTWDSDPIKDQFSVSRLQLREALLRQTKPFLKLGIAFENYELLPNGGARVHFSDGTTNECDLLVGADGLHSMVKKQLIPYATIKGLGMVCIYVKVPLTEKSWRLLEFTSRSMVIYPISPIYIATKLTLTIPSAHTTNTSCSPPGRTPLPTSQHATQILPLSLKSHTSCLALGSQPQVFTTVAAPSLASPPPSSRPSSSNAPPHPVSTRVSLNSPRRHAQIQRTSTQCVRATSFTRGPRRQSRSLAMPSST</sequence>
<keyword evidence="5" id="KW-0503">Monooxygenase</keyword>
<organism evidence="8 9">
    <name type="scientific">Pseudogymnoascus verrucosus</name>
    <dbReference type="NCBI Taxonomy" id="342668"/>
    <lineage>
        <taxon>Eukaryota</taxon>
        <taxon>Fungi</taxon>
        <taxon>Dikarya</taxon>
        <taxon>Ascomycota</taxon>
        <taxon>Pezizomycotina</taxon>
        <taxon>Leotiomycetes</taxon>
        <taxon>Thelebolales</taxon>
        <taxon>Thelebolaceae</taxon>
        <taxon>Pseudogymnoascus</taxon>
    </lineage>
</organism>
<keyword evidence="2" id="KW-0285">Flavoprotein</keyword>
<name>A0A1B8GH86_9PEZI</name>
<feature type="compositionally biased region" description="Polar residues" evidence="6">
    <location>
        <begin position="322"/>
        <end position="336"/>
    </location>
</feature>
<reference evidence="9" key="2">
    <citation type="journal article" date="2018" name="Nat. Commun.">
        <title>Extreme sensitivity to ultraviolet light in the fungal pathogen causing white-nose syndrome of bats.</title>
        <authorList>
            <person name="Palmer J.M."/>
            <person name="Drees K.P."/>
            <person name="Foster J.T."/>
            <person name="Lindner D.L."/>
        </authorList>
    </citation>
    <scope>NUCLEOTIDE SEQUENCE [LARGE SCALE GENOMIC DNA]</scope>
    <source>
        <strain evidence="9">UAMH 10579</strain>
    </source>
</reference>
<keyword evidence="7" id="KW-1133">Transmembrane helix</keyword>
<dbReference type="AlphaFoldDB" id="A0A1B8GH86"/>
<evidence type="ECO:0000256" key="6">
    <source>
        <dbReference type="SAM" id="MobiDB-lite"/>
    </source>
</evidence>
<keyword evidence="7" id="KW-0472">Membrane</keyword>
<dbReference type="GeneID" id="28841005"/>
<dbReference type="GO" id="GO:0004497">
    <property type="term" value="F:monooxygenase activity"/>
    <property type="evidence" value="ECO:0007669"/>
    <property type="project" value="UniProtKB-KW"/>
</dbReference>
<keyword evidence="7" id="KW-0812">Transmembrane</keyword>
<dbReference type="PRINTS" id="PR00420">
    <property type="entry name" value="RNGMNOXGNASE"/>
</dbReference>
<dbReference type="PANTHER" id="PTHR47178">
    <property type="entry name" value="MONOOXYGENASE, FAD-BINDING"/>
    <property type="match status" value="1"/>
</dbReference>
<dbReference type="Proteomes" id="UP000091956">
    <property type="component" value="Unassembled WGS sequence"/>
</dbReference>
<keyword evidence="4" id="KW-0560">Oxidoreductase</keyword>
<evidence type="ECO:0000256" key="7">
    <source>
        <dbReference type="SAM" id="Phobius"/>
    </source>
</evidence>
<dbReference type="STRING" id="342668.A0A1B8GH86"/>
<dbReference type="Gene3D" id="3.50.50.60">
    <property type="entry name" value="FAD/NAD(P)-binding domain"/>
    <property type="match status" value="1"/>
</dbReference>
<evidence type="ECO:0000256" key="2">
    <source>
        <dbReference type="ARBA" id="ARBA00022630"/>
    </source>
</evidence>